<evidence type="ECO:0000313" key="3">
    <source>
        <dbReference type="Proteomes" id="UP000446768"/>
    </source>
</evidence>
<dbReference type="Proteomes" id="UP000446768">
    <property type="component" value="Unassembled WGS sequence"/>
</dbReference>
<dbReference type="RefSeq" id="WP_154376522.1">
    <property type="nucleotide sequence ID" value="NZ_WKJJ01000011.1"/>
</dbReference>
<name>A0A7X2LV47_9BURK</name>
<reference evidence="2 3" key="1">
    <citation type="submission" date="2019-11" db="EMBL/GenBank/DDBJ databases">
        <title>Novel species isolated from a subtropical stream in China.</title>
        <authorList>
            <person name="Lu H."/>
        </authorList>
    </citation>
    <scope>NUCLEOTIDE SEQUENCE [LARGE SCALE GENOMIC DNA]</scope>
    <source>
        <strain evidence="2 3">FT92W</strain>
    </source>
</reference>
<accession>A0A7X2LV47</accession>
<dbReference type="AlphaFoldDB" id="A0A7X2LV47"/>
<feature type="compositionally biased region" description="Basic and acidic residues" evidence="1">
    <location>
        <begin position="15"/>
        <end position="24"/>
    </location>
</feature>
<sequence length="70" mass="7982">MGKQDEQSGDGAPPDEQRANRHMAERVQRALALLALVGEAEAERYLRQHRASPELIRRLLDGGPRRLMHR</sequence>
<protein>
    <submittedName>
        <fullName evidence="2">Uncharacterized protein</fullName>
    </submittedName>
</protein>
<dbReference type="EMBL" id="WKJJ01000011">
    <property type="protein sequence ID" value="MRV73697.1"/>
    <property type="molecule type" value="Genomic_DNA"/>
</dbReference>
<evidence type="ECO:0000313" key="2">
    <source>
        <dbReference type="EMBL" id="MRV73697.1"/>
    </source>
</evidence>
<evidence type="ECO:0000256" key="1">
    <source>
        <dbReference type="SAM" id="MobiDB-lite"/>
    </source>
</evidence>
<comment type="caution">
    <text evidence="2">The sequence shown here is derived from an EMBL/GenBank/DDBJ whole genome shotgun (WGS) entry which is preliminary data.</text>
</comment>
<keyword evidence="3" id="KW-1185">Reference proteome</keyword>
<feature type="region of interest" description="Disordered" evidence="1">
    <location>
        <begin position="1"/>
        <end position="24"/>
    </location>
</feature>
<organism evidence="2 3">
    <name type="scientific">Pseudoduganella rivuli</name>
    <dbReference type="NCBI Taxonomy" id="2666085"/>
    <lineage>
        <taxon>Bacteria</taxon>
        <taxon>Pseudomonadati</taxon>
        <taxon>Pseudomonadota</taxon>
        <taxon>Betaproteobacteria</taxon>
        <taxon>Burkholderiales</taxon>
        <taxon>Oxalobacteraceae</taxon>
        <taxon>Telluria group</taxon>
        <taxon>Pseudoduganella</taxon>
    </lineage>
</organism>
<gene>
    <name evidence="2" type="ORF">GJ700_18450</name>
</gene>
<proteinExistence type="predicted"/>